<evidence type="ECO:0000313" key="11">
    <source>
        <dbReference type="Proteomes" id="UP000027195"/>
    </source>
</evidence>
<comment type="subunit">
    <text evidence="4">Part of a tri-snRNP complex.</text>
</comment>
<dbReference type="STRING" id="930990.A0A067LX20"/>
<feature type="domain" description="U4/U6.U5 small nuclear ribonucleoprotein 27kDa protein" evidence="9">
    <location>
        <begin position="176"/>
        <end position="231"/>
    </location>
</feature>
<dbReference type="GO" id="GO:0008380">
    <property type="term" value="P:RNA splicing"/>
    <property type="evidence" value="ECO:0007669"/>
    <property type="project" value="UniProtKB-KW"/>
</dbReference>
<organism evidence="10 11">
    <name type="scientific">Botryobasidium botryosum (strain FD-172 SS1)</name>
    <dbReference type="NCBI Taxonomy" id="930990"/>
    <lineage>
        <taxon>Eukaryota</taxon>
        <taxon>Fungi</taxon>
        <taxon>Dikarya</taxon>
        <taxon>Basidiomycota</taxon>
        <taxon>Agaricomycotina</taxon>
        <taxon>Agaricomycetes</taxon>
        <taxon>Cantharellales</taxon>
        <taxon>Botryobasidiaceae</taxon>
        <taxon>Botryobasidium</taxon>
    </lineage>
</organism>
<dbReference type="Proteomes" id="UP000027195">
    <property type="component" value="Unassembled WGS sequence"/>
</dbReference>
<dbReference type="Pfam" id="PF08648">
    <property type="entry name" value="SNRNP27"/>
    <property type="match status" value="1"/>
</dbReference>
<evidence type="ECO:0000256" key="2">
    <source>
        <dbReference type="ARBA" id="ARBA00004123"/>
    </source>
</evidence>
<proteinExistence type="inferred from homology"/>
<evidence type="ECO:0000256" key="3">
    <source>
        <dbReference type="ARBA" id="ARBA00008218"/>
    </source>
</evidence>
<dbReference type="InParanoid" id="A0A067LX20"/>
<feature type="region of interest" description="Disordered" evidence="8">
    <location>
        <begin position="92"/>
        <end position="180"/>
    </location>
</feature>
<dbReference type="PANTHER" id="PTHR31077:SF1">
    <property type="entry name" value="U4_U6.U5 SMALL NUCLEAR RIBONUCLEOPROTEIN 27 KDA PROTEIN"/>
    <property type="match status" value="1"/>
</dbReference>
<dbReference type="OrthoDB" id="21368at2759"/>
<evidence type="ECO:0000256" key="7">
    <source>
        <dbReference type="ARBA" id="ARBA00023242"/>
    </source>
</evidence>
<dbReference type="GO" id="GO:0071011">
    <property type="term" value="C:precatalytic spliceosome"/>
    <property type="evidence" value="ECO:0007669"/>
    <property type="project" value="TreeGrafter"/>
</dbReference>
<keyword evidence="6" id="KW-0508">mRNA splicing</keyword>
<feature type="compositionally biased region" description="Basic and acidic residues" evidence="8">
    <location>
        <begin position="92"/>
        <end position="140"/>
    </location>
</feature>
<comment type="function">
    <text evidence="1">May play a role in mRNA splicing.</text>
</comment>
<dbReference type="EMBL" id="KL198098">
    <property type="protein sequence ID" value="KDQ07923.1"/>
    <property type="molecule type" value="Genomic_DNA"/>
</dbReference>
<evidence type="ECO:0000256" key="4">
    <source>
        <dbReference type="ARBA" id="ARBA00011825"/>
    </source>
</evidence>
<evidence type="ECO:0000313" key="10">
    <source>
        <dbReference type="EMBL" id="KDQ07923.1"/>
    </source>
</evidence>
<feature type="compositionally biased region" description="Acidic residues" evidence="8">
    <location>
        <begin position="166"/>
        <end position="175"/>
    </location>
</feature>
<gene>
    <name evidence="10" type="ORF">BOTBODRAFT_180272</name>
</gene>
<dbReference type="InterPro" id="IPR013957">
    <property type="entry name" value="SNRNP27"/>
</dbReference>
<name>A0A067LX20_BOTB1</name>
<dbReference type="PANTHER" id="PTHR31077">
    <property type="entry name" value="U4/U6.U5 SMALL NUCLEAR RIBONUCLEOPROTEIN 27 KDA PROTEIN"/>
    <property type="match status" value="1"/>
</dbReference>
<comment type="similarity">
    <text evidence="3">Belongs to the SNUT3 family.</text>
</comment>
<protein>
    <recommendedName>
        <fullName evidence="9">U4/U6.U5 small nuclear ribonucleoprotein 27kDa protein domain-containing protein</fullName>
    </recommendedName>
</protein>
<reference evidence="11" key="1">
    <citation type="journal article" date="2014" name="Proc. Natl. Acad. Sci. U.S.A.">
        <title>Extensive sampling of basidiomycete genomes demonstrates inadequacy of the white-rot/brown-rot paradigm for wood decay fungi.</title>
        <authorList>
            <person name="Riley R."/>
            <person name="Salamov A.A."/>
            <person name="Brown D.W."/>
            <person name="Nagy L.G."/>
            <person name="Floudas D."/>
            <person name="Held B.W."/>
            <person name="Levasseur A."/>
            <person name="Lombard V."/>
            <person name="Morin E."/>
            <person name="Otillar R."/>
            <person name="Lindquist E.A."/>
            <person name="Sun H."/>
            <person name="LaButti K.M."/>
            <person name="Schmutz J."/>
            <person name="Jabbour D."/>
            <person name="Luo H."/>
            <person name="Baker S.E."/>
            <person name="Pisabarro A.G."/>
            <person name="Walton J.D."/>
            <person name="Blanchette R.A."/>
            <person name="Henrissat B."/>
            <person name="Martin F."/>
            <person name="Cullen D."/>
            <person name="Hibbett D.S."/>
            <person name="Grigoriev I.V."/>
        </authorList>
    </citation>
    <scope>NUCLEOTIDE SEQUENCE [LARGE SCALE GENOMIC DNA]</scope>
    <source>
        <strain evidence="11">FD-172 SS1</strain>
    </source>
</reference>
<evidence type="ECO:0000256" key="1">
    <source>
        <dbReference type="ARBA" id="ARBA00003632"/>
    </source>
</evidence>
<feature type="compositionally biased region" description="Low complexity" evidence="8">
    <location>
        <begin position="146"/>
        <end position="159"/>
    </location>
</feature>
<evidence type="ECO:0000256" key="8">
    <source>
        <dbReference type="SAM" id="MobiDB-lite"/>
    </source>
</evidence>
<evidence type="ECO:0000256" key="5">
    <source>
        <dbReference type="ARBA" id="ARBA00022664"/>
    </source>
</evidence>
<dbReference type="AlphaFoldDB" id="A0A067LX20"/>
<keyword evidence="5" id="KW-0507">mRNA processing</keyword>
<evidence type="ECO:0000256" key="6">
    <source>
        <dbReference type="ARBA" id="ARBA00023187"/>
    </source>
</evidence>
<comment type="subcellular location">
    <subcellularLocation>
        <location evidence="2">Nucleus</location>
    </subcellularLocation>
</comment>
<keyword evidence="11" id="KW-1185">Reference proteome</keyword>
<evidence type="ECO:0000259" key="9">
    <source>
        <dbReference type="Pfam" id="PF08648"/>
    </source>
</evidence>
<sequence length="232" mass="25427">MSGTGIGIGATRMGVEAAGAVVEEVEIVAAEETVVVVGGAGRVARGVPGGGTMIGGEGIGEEAVSYIPARYLFLVPHTKPVCFFADRRDYDRDRRRDDRRERSRERDDGRSNRDREQERPSERDRMRGQDSSSKKADERPTPPVRSAQPTPAASSTATPVPIDLDPAPEEGEDMSDSERQMQAMMGFGGFDTTKNKGVEGNQTGAANLIKQRTWRQYMNRRGGFNRPLDKIK</sequence>
<dbReference type="HOGENOM" id="CLU_1194726_0_0_1"/>
<dbReference type="GO" id="GO:0006397">
    <property type="term" value="P:mRNA processing"/>
    <property type="evidence" value="ECO:0007669"/>
    <property type="project" value="UniProtKB-KW"/>
</dbReference>
<accession>A0A067LX20</accession>
<keyword evidence="7" id="KW-0539">Nucleus</keyword>